<feature type="compositionally biased region" description="Polar residues" evidence="1">
    <location>
        <begin position="140"/>
        <end position="171"/>
    </location>
</feature>
<accession>A0A0K8WHT2</accession>
<dbReference type="EMBL" id="GDHF01001899">
    <property type="protein sequence ID" value="JAI50415.1"/>
    <property type="molecule type" value="Transcribed_RNA"/>
</dbReference>
<name>A0A0K8WHT2_BACLA</name>
<keyword evidence="2" id="KW-0732">Signal</keyword>
<gene>
    <name evidence="3" type="ORF">c0_g1_i1</name>
</gene>
<sequence length="406" mass="42588">MLKLAILLLLFGTTALLWQHAEAKPFLFLPPNFFVLTTRAPSTDSTSSLSSTAYSSSSTSSAFGGIFQLPMNIISHKLNFINSLLSSFNGGAGAGGNIGGGGKLAASGKFGGSFGVGFKFNAGTTTLRPRTTTEEANIVFSPQSTTNSPKATTGKTFDNSRDSISTTTTENSLASSTTENSFSSSTTEALSSSTTKPNAEDLNSSTTESSPAYSTSSSKSIVDITAGVTSDGPTLVAEQPVFTETTEKITSNFVKSTESLVSSTVKSTITSTTEKYSTDIDSTSETVFSSTIGTVIEDKPTVVAQTPAIVTATEKVAEPVTFTTERIENNGSTDAYVDPTDKPEAEVTAASVYSGDKDNETGGYNYEKHEVSNGVSANGYGYQQPRPDLDNEIFPSKPSNMYLPVL</sequence>
<feature type="signal peptide" evidence="2">
    <location>
        <begin position="1"/>
        <end position="23"/>
    </location>
</feature>
<organism evidence="3">
    <name type="scientific">Bactrocera latifrons</name>
    <name type="common">Malaysian fruit fly</name>
    <name type="synonym">Chaetodacus latifrons</name>
    <dbReference type="NCBI Taxonomy" id="174628"/>
    <lineage>
        <taxon>Eukaryota</taxon>
        <taxon>Metazoa</taxon>
        <taxon>Ecdysozoa</taxon>
        <taxon>Arthropoda</taxon>
        <taxon>Hexapoda</taxon>
        <taxon>Insecta</taxon>
        <taxon>Pterygota</taxon>
        <taxon>Neoptera</taxon>
        <taxon>Endopterygota</taxon>
        <taxon>Diptera</taxon>
        <taxon>Brachycera</taxon>
        <taxon>Muscomorpha</taxon>
        <taxon>Tephritoidea</taxon>
        <taxon>Tephritidae</taxon>
        <taxon>Bactrocera</taxon>
        <taxon>Bactrocera</taxon>
    </lineage>
</organism>
<dbReference type="OrthoDB" id="8061973at2759"/>
<feature type="compositionally biased region" description="Low complexity" evidence="1">
    <location>
        <begin position="172"/>
        <end position="195"/>
    </location>
</feature>
<evidence type="ECO:0000256" key="1">
    <source>
        <dbReference type="SAM" id="MobiDB-lite"/>
    </source>
</evidence>
<feature type="region of interest" description="Disordered" evidence="1">
    <location>
        <begin position="128"/>
        <end position="218"/>
    </location>
</feature>
<feature type="region of interest" description="Disordered" evidence="1">
    <location>
        <begin position="375"/>
        <end position="406"/>
    </location>
</feature>
<evidence type="ECO:0000256" key="2">
    <source>
        <dbReference type="SAM" id="SignalP"/>
    </source>
</evidence>
<reference evidence="3" key="1">
    <citation type="submission" date="2015-06" db="EMBL/GenBank/DDBJ databases">
        <authorList>
            <person name="Hoefler B.C."/>
            <person name="Straight P.D."/>
        </authorList>
    </citation>
    <scope>NUCLEOTIDE SEQUENCE</scope>
</reference>
<dbReference type="AlphaFoldDB" id="A0A0K8WHT2"/>
<protein>
    <submittedName>
        <fullName evidence="3">Uncharacterized protein</fullName>
    </submittedName>
</protein>
<evidence type="ECO:0000313" key="3">
    <source>
        <dbReference type="EMBL" id="JAI50415.1"/>
    </source>
</evidence>
<feature type="chain" id="PRO_5005523148" evidence="2">
    <location>
        <begin position="24"/>
        <end position="406"/>
    </location>
</feature>
<proteinExistence type="predicted"/>
<feature type="compositionally biased region" description="Low complexity" evidence="1">
    <location>
        <begin position="204"/>
        <end position="218"/>
    </location>
</feature>